<gene>
    <name evidence="3" type="ORF">KGA66_28780</name>
</gene>
<proteinExistence type="predicted"/>
<dbReference type="InterPro" id="IPR001584">
    <property type="entry name" value="Integrase_cat-core"/>
</dbReference>
<evidence type="ECO:0000256" key="1">
    <source>
        <dbReference type="SAM" id="MobiDB-lite"/>
    </source>
</evidence>
<evidence type="ECO:0000313" key="3">
    <source>
        <dbReference type="EMBL" id="MBS2967063.1"/>
    </source>
</evidence>
<dbReference type="AlphaFoldDB" id="A0A8J7WRE8"/>
<keyword evidence="4" id="KW-1185">Reference proteome</keyword>
<organism evidence="3 4">
    <name type="scientific">Actinocrinis puniceicyclus</name>
    <dbReference type="NCBI Taxonomy" id="977794"/>
    <lineage>
        <taxon>Bacteria</taxon>
        <taxon>Bacillati</taxon>
        <taxon>Actinomycetota</taxon>
        <taxon>Actinomycetes</taxon>
        <taxon>Catenulisporales</taxon>
        <taxon>Actinospicaceae</taxon>
        <taxon>Actinocrinis</taxon>
    </lineage>
</organism>
<feature type="domain" description="Integrase catalytic" evidence="2">
    <location>
        <begin position="11"/>
        <end position="38"/>
    </location>
</feature>
<dbReference type="Proteomes" id="UP000677913">
    <property type="component" value="Unassembled WGS sequence"/>
</dbReference>
<accession>A0A8J7WRE8</accession>
<dbReference type="InterPro" id="IPR012337">
    <property type="entry name" value="RNaseH-like_sf"/>
</dbReference>
<evidence type="ECO:0000313" key="4">
    <source>
        <dbReference type="Proteomes" id="UP000677913"/>
    </source>
</evidence>
<sequence>MLDGVLIDDANAFNDKLREWEDYYNYHRPHGGLGGQTPYERLKQKTTTQA</sequence>
<dbReference type="EMBL" id="JAGSXH010000284">
    <property type="protein sequence ID" value="MBS2967063.1"/>
    <property type="molecule type" value="Genomic_DNA"/>
</dbReference>
<name>A0A8J7WRE8_9ACTN</name>
<comment type="caution">
    <text evidence="3">The sequence shown here is derived from an EMBL/GenBank/DDBJ whole genome shotgun (WGS) entry which is preliminary data.</text>
</comment>
<dbReference type="SUPFAM" id="SSF53098">
    <property type="entry name" value="Ribonuclease H-like"/>
    <property type="match status" value="1"/>
</dbReference>
<feature type="region of interest" description="Disordered" evidence="1">
    <location>
        <begin position="28"/>
        <end position="50"/>
    </location>
</feature>
<dbReference type="GO" id="GO:0015074">
    <property type="term" value="P:DNA integration"/>
    <property type="evidence" value="ECO:0007669"/>
    <property type="project" value="InterPro"/>
</dbReference>
<protein>
    <submittedName>
        <fullName evidence="3">Integrase core domain-containing protein</fullName>
    </submittedName>
</protein>
<dbReference type="Pfam" id="PF13683">
    <property type="entry name" value="rve_3"/>
    <property type="match status" value="1"/>
</dbReference>
<reference evidence="3" key="1">
    <citation type="submission" date="2021-04" db="EMBL/GenBank/DDBJ databases">
        <title>Genome based classification of Actinospica acidithermotolerans sp. nov., an actinobacterium isolated from an Indonesian hot spring.</title>
        <authorList>
            <person name="Kusuma A.B."/>
            <person name="Putra K.E."/>
            <person name="Nafisah S."/>
            <person name="Loh J."/>
            <person name="Nouioui I."/>
            <person name="Goodfellow M."/>
        </authorList>
    </citation>
    <scope>NUCLEOTIDE SEQUENCE</scope>
    <source>
        <strain evidence="3">DSM 45618</strain>
    </source>
</reference>
<evidence type="ECO:0000259" key="2">
    <source>
        <dbReference type="Pfam" id="PF13683"/>
    </source>
</evidence>